<evidence type="ECO:0000313" key="3">
    <source>
        <dbReference type="Proteomes" id="UP000188219"/>
    </source>
</evidence>
<dbReference type="Proteomes" id="UP000188219">
    <property type="component" value="Chromosome"/>
</dbReference>
<proteinExistence type="predicted"/>
<feature type="coiled-coil region" evidence="1">
    <location>
        <begin position="37"/>
        <end position="92"/>
    </location>
</feature>
<accession>A0A1Q2M3S7</accession>
<dbReference type="RefSeq" id="WP_077402593.1">
    <property type="nucleotide sequence ID" value="NZ_CP019650.1"/>
</dbReference>
<sequence>MVVNRGRSLLFAGLLGVVGWSVELQAASSLTVEQNRLARMEQVQENRLVELEDIENEIVSYEYKLERAQNSLSEARKNYQQSLVAVKTAEREHKGAASTDTARALKKAKHTLNMAERGVDSRNRRVEFIQSNYGELATRLADARESVAGGKSRLEAQQTLVDSLVKEMLNEAKTAKAKVAAKKSAPKPEVAPAVVISAPKVPEPTLAAAGDMTNAAADSAASGEAAPSGEVTAAAGAREVDPEMVEYVRGERARLEKLLSQLGEGESGKHTFRNLTLKPKGEDSVEFEFLGQDQYRVIVPVTAGRQTYKVNSWKFRRTIPADDNGERYVFVFDARRLSRPRLVMYPEYLLPKLD</sequence>
<dbReference type="AlphaFoldDB" id="A0A1Q2M3S7"/>
<name>A0A1Q2M3S7_9GAMM</name>
<evidence type="ECO:0000313" key="2">
    <source>
        <dbReference type="EMBL" id="AQQ67385.1"/>
    </source>
</evidence>
<organism evidence="2 3">
    <name type="scientific">Microbulbifer agarilyticus</name>
    <dbReference type="NCBI Taxonomy" id="260552"/>
    <lineage>
        <taxon>Bacteria</taxon>
        <taxon>Pseudomonadati</taxon>
        <taxon>Pseudomonadota</taxon>
        <taxon>Gammaproteobacteria</taxon>
        <taxon>Cellvibrionales</taxon>
        <taxon>Microbulbiferaceae</taxon>
        <taxon>Microbulbifer</taxon>
    </lineage>
</organism>
<evidence type="ECO:0000256" key="1">
    <source>
        <dbReference type="SAM" id="Coils"/>
    </source>
</evidence>
<dbReference type="OrthoDB" id="5724883at2"/>
<dbReference type="EMBL" id="CP019650">
    <property type="protein sequence ID" value="AQQ67385.1"/>
    <property type="molecule type" value="Genomic_DNA"/>
</dbReference>
<dbReference type="KEGG" id="maga:Mag101_06860"/>
<keyword evidence="1" id="KW-0175">Coiled coil</keyword>
<protein>
    <submittedName>
        <fullName evidence="2">Uncharacterized protein</fullName>
    </submittedName>
</protein>
<keyword evidence="3" id="KW-1185">Reference proteome</keyword>
<gene>
    <name evidence="2" type="ORF">Mag101_06860</name>
</gene>
<reference evidence="2" key="1">
    <citation type="submission" date="2017-02" db="EMBL/GenBank/DDBJ databases">
        <title>Genome of Microbulbifer agarilyticus GP101.</title>
        <authorList>
            <person name="Jung J."/>
            <person name="Bae S.S."/>
            <person name="Baek K."/>
        </authorList>
    </citation>
    <scope>NUCLEOTIDE SEQUENCE [LARGE SCALE GENOMIC DNA]</scope>
    <source>
        <strain evidence="2">GP101</strain>
    </source>
</reference>